<proteinExistence type="predicted"/>
<protein>
    <submittedName>
        <fullName evidence="1">Uncharacterized protein</fullName>
    </submittedName>
</protein>
<keyword evidence="2" id="KW-1185">Reference proteome</keyword>
<dbReference type="Proteomes" id="UP001054945">
    <property type="component" value="Unassembled WGS sequence"/>
</dbReference>
<dbReference type="AlphaFoldDB" id="A0AAV4SXB8"/>
<reference evidence="1 2" key="1">
    <citation type="submission" date="2021-06" db="EMBL/GenBank/DDBJ databases">
        <title>Caerostris extrusa draft genome.</title>
        <authorList>
            <person name="Kono N."/>
            <person name="Arakawa K."/>
        </authorList>
    </citation>
    <scope>NUCLEOTIDE SEQUENCE [LARGE SCALE GENOMIC DNA]</scope>
</reference>
<evidence type="ECO:0000313" key="1">
    <source>
        <dbReference type="EMBL" id="GIY37212.1"/>
    </source>
</evidence>
<name>A0AAV4SXB8_CAEEX</name>
<sequence length="93" mass="11129">MHRDSLYAEDCFWLHEDFPQSEFKMFMDELRRTCGLQPLQTEVLSMEFSHQMREFQNLLTENLNDELNSLTAFARKANELLNRAKHVQNSTFL</sequence>
<accession>A0AAV4SXB8</accession>
<comment type="caution">
    <text evidence="1">The sequence shown here is derived from an EMBL/GenBank/DDBJ whole genome shotgun (WGS) entry which is preliminary data.</text>
</comment>
<organism evidence="1 2">
    <name type="scientific">Caerostris extrusa</name>
    <name type="common">Bark spider</name>
    <name type="synonym">Caerostris bankana</name>
    <dbReference type="NCBI Taxonomy" id="172846"/>
    <lineage>
        <taxon>Eukaryota</taxon>
        <taxon>Metazoa</taxon>
        <taxon>Ecdysozoa</taxon>
        <taxon>Arthropoda</taxon>
        <taxon>Chelicerata</taxon>
        <taxon>Arachnida</taxon>
        <taxon>Araneae</taxon>
        <taxon>Araneomorphae</taxon>
        <taxon>Entelegynae</taxon>
        <taxon>Araneoidea</taxon>
        <taxon>Araneidae</taxon>
        <taxon>Caerostris</taxon>
    </lineage>
</organism>
<gene>
    <name evidence="1" type="ORF">CEXT_815871</name>
</gene>
<dbReference type="EMBL" id="BPLR01010142">
    <property type="protein sequence ID" value="GIY37212.1"/>
    <property type="molecule type" value="Genomic_DNA"/>
</dbReference>
<evidence type="ECO:0000313" key="2">
    <source>
        <dbReference type="Proteomes" id="UP001054945"/>
    </source>
</evidence>